<dbReference type="Gene3D" id="1.10.420.10">
    <property type="entry name" value="Peroxidase, domain 2"/>
    <property type="match status" value="1"/>
</dbReference>
<evidence type="ECO:0000313" key="3">
    <source>
        <dbReference type="EMBL" id="KAH9307599.1"/>
    </source>
</evidence>
<dbReference type="PANTHER" id="PTHR31374">
    <property type="entry name" value="AUXIN-INDUCED PROTEIN-LIKE-RELATED"/>
    <property type="match status" value="1"/>
</dbReference>
<comment type="similarity">
    <text evidence="1">Belongs to the ARG7 family.</text>
</comment>
<protein>
    <recommendedName>
        <fullName evidence="2">Plant heme peroxidase family profile domain-containing protein</fullName>
    </recommendedName>
</protein>
<name>A0AA38FNK4_TAXCH</name>
<dbReference type="SUPFAM" id="SSF48113">
    <property type="entry name" value="Heme-dependent peroxidases"/>
    <property type="match status" value="1"/>
</dbReference>
<gene>
    <name evidence="3" type="ORF">KI387_035510</name>
</gene>
<dbReference type="GO" id="GO:0020037">
    <property type="term" value="F:heme binding"/>
    <property type="evidence" value="ECO:0007669"/>
    <property type="project" value="InterPro"/>
</dbReference>
<dbReference type="GO" id="GO:0004601">
    <property type="term" value="F:peroxidase activity"/>
    <property type="evidence" value="ECO:0007669"/>
    <property type="project" value="InterPro"/>
</dbReference>
<reference evidence="3 4" key="1">
    <citation type="journal article" date="2021" name="Nat. Plants">
        <title>The Taxus genome provides insights into paclitaxel biosynthesis.</title>
        <authorList>
            <person name="Xiong X."/>
            <person name="Gou J."/>
            <person name="Liao Q."/>
            <person name="Li Y."/>
            <person name="Zhou Q."/>
            <person name="Bi G."/>
            <person name="Li C."/>
            <person name="Du R."/>
            <person name="Wang X."/>
            <person name="Sun T."/>
            <person name="Guo L."/>
            <person name="Liang H."/>
            <person name="Lu P."/>
            <person name="Wu Y."/>
            <person name="Zhang Z."/>
            <person name="Ro D.K."/>
            <person name="Shang Y."/>
            <person name="Huang S."/>
            <person name="Yan J."/>
        </authorList>
    </citation>
    <scope>NUCLEOTIDE SEQUENCE [LARGE SCALE GENOMIC DNA]</scope>
    <source>
        <strain evidence="3">Ta-2019</strain>
    </source>
</reference>
<organism evidence="3 4">
    <name type="scientific">Taxus chinensis</name>
    <name type="common">Chinese yew</name>
    <name type="synonym">Taxus wallichiana var. chinensis</name>
    <dbReference type="NCBI Taxonomy" id="29808"/>
    <lineage>
        <taxon>Eukaryota</taxon>
        <taxon>Viridiplantae</taxon>
        <taxon>Streptophyta</taxon>
        <taxon>Embryophyta</taxon>
        <taxon>Tracheophyta</taxon>
        <taxon>Spermatophyta</taxon>
        <taxon>Pinopsida</taxon>
        <taxon>Pinidae</taxon>
        <taxon>Conifers II</taxon>
        <taxon>Cupressales</taxon>
        <taxon>Taxaceae</taxon>
        <taxon>Taxus</taxon>
    </lineage>
</organism>
<dbReference type="PANTHER" id="PTHR31374:SF405">
    <property type="entry name" value="OS06G0137400 PROTEIN"/>
    <property type="match status" value="1"/>
</dbReference>
<evidence type="ECO:0000313" key="4">
    <source>
        <dbReference type="Proteomes" id="UP000824469"/>
    </source>
</evidence>
<dbReference type="EMBL" id="JAHRHJ020000007">
    <property type="protein sequence ID" value="KAH9307599.1"/>
    <property type="molecule type" value="Genomic_DNA"/>
</dbReference>
<dbReference type="InterPro" id="IPR002016">
    <property type="entry name" value="Haem_peroxidase"/>
</dbReference>
<dbReference type="InterPro" id="IPR010255">
    <property type="entry name" value="Haem_peroxidase_sf"/>
</dbReference>
<dbReference type="GO" id="GO:0006979">
    <property type="term" value="P:response to oxidative stress"/>
    <property type="evidence" value="ECO:0007669"/>
    <property type="project" value="InterPro"/>
</dbReference>
<evidence type="ECO:0000256" key="1">
    <source>
        <dbReference type="ARBA" id="ARBA00006974"/>
    </source>
</evidence>
<dbReference type="Proteomes" id="UP000824469">
    <property type="component" value="Unassembled WGS sequence"/>
</dbReference>
<dbReference type="InterPro" id="IPR003676">
    <property type="entry name" value="SAUR_fam"/>
</dbReference>
<sequence length="329" mass="36925">MPLLESAKVRQTFASSQFPSHSYSCILPFLPALLPITACTVNSYQHFFGQFFPMVVTGLVNLGAQASDRGFAIKAEMGSPTTPLPKSYYGQLKSLCPRFGGDNNLLPLDSYHFKDLVRGRGLLDLDEELKTKETVKLYAADKHNNTKEEDKWVEEAEQAMPLGDFKATYISKFAVDQGLMCASSFSFNPRESIAFTLFNNSAMARSKGNPQVLIAKHIIRGLCRFVNAHKAVRYGLAAKSTRYFRFEDEVMGRSCSALPTDVPKGHCVVYVGDERTRFIIPTGYLNHSLFRALLDKAEEEYGFDHQMGLTIPCDEVAFEYLTSMLEKRM</sequence>
<accession>A0AA38FNK4</accession>
<proteinExistence type="inferred from homology"/>
<dbReference type="Pfam" id="PF02519">
    <property type="entry name" value="Auxin_inducible"/>
    <property type="match status" value="1"/>
</dbReference>
<feature type="domain" description="Plant heme peroxidase family profile" evidence="2">
    <location>
        <begin position="1"/>
        <end position="227"/>
    </location>
</feature>
<evidence type="ECO:0000259" key="2">
    <source>
        <dbReference type="PROSITE" id="PS50873"/>
    </source>
</evidence>
<comment type="caution">
    <text evidence="3">The sequence shown here is derived from an EMBL/GenBank/DDBJ whole genome shotgun (WGS) entry which is preliminary data.</text>
</comment>
<dbReference type="AlphaFoldDB" id="A0AA38FNK4"/>
<keyword evidence="4" id="KW-1185">Reference proteome</keyword>
<dbReference type="PROSITE" id="PS50873">
    <property type="entry name" value="PEROXIDASE_4"/>
    <property type="match status" value="1"/>
</dbReference>
<dbReference type="GO" id="GO:0009733">
    <property type="term" value="P:response to auxin"/>
    <property type="evidence" value="ECO:0007669"/>
    <property type="project" value="InterPro"/>
</dbReference>